<keyword evidence="3" id="KW-0731">Sigma factor</keyword>
<organism evidence="10 11">
    <name type="scientific">Oryza sativa subsp. japonica</name>
    <name type="common">Rice</name>
    <dbReference type="NCBI Taxonomy" id="39947"/>
    <lineage>
        <taxon>Eukaryota</taxon>
        <taxon>Viridiplantae</taxon>
        <taxon>Streptophyta</taxon>
        <taxon>Embryophyta</taxon>
        <taxon>Tracheophyta</taxon>
        <taxon>Spermatophyta</taxon>
        <taxon>Magnoliopsida</taxon>
        <taxon>Liliopsida</taxon>
        <taxon>Poales</taxon>
        <taxon>Poaceae</taxon>
        <taxon>BOP clade</taxon>
        <taxon>Oryzoideae</taxon>
        <taxon>Oryzeae</taxon>
        <taxon>Oryzinae</taxon>
        <taxon>Oryza</taxon>
        <taxon>Oryza sativa</taxon>
    </lineage>
</organism>
<feature type="region of interest" description="Disordered" evidence="6">
    <location>
        <begin position="73"/>
        <end position="123"/>
    </location>
</feature>
<dbReference type="Gene3D" id="1.10.10.10">
    <property type="entry name" value="Winged helix-like DNA-binding domain superfamily/Winged helix DNA-binding domain"/>
    <property type="match status" value="2"/>
</dbReference>
<dbReference type="InterPro" id="IPR007630">
    <property type="entry name" value="RNA_pol_sigma70_r4"/>
</dbReference>
<dbReference type="GO" id="GO:0016987">
    <property type="term" value="F:sigma factor activity"/>
    <property type="evidence" value="ECO:0007669"/>
    <property type="project" value="UniProtKB-KW"/>
</dbReference>
<protein>
    <submittedName>
        <fullName evidence="10">RNA polymerase sigma factor</fullName>
    </submittedName>
</protein>
<evidence type="ECO:0000259" key="9">
    <source>
        <dbReference type="Pfam" id="PF04545"/>
    </source>
</evidence>
<evidence type="ECO:0000256" key="5">
    <source>
        <dbReference type="ARBA" id="ARBA00023163"/>
    </source>
</evidence>
<dbReference type="GO" id="GO:0016020">
    <property type="term" value="C:membrane"/>
    <property type="evidence" value="ECO:0007669"/>
    <property type="project" value="InterPro"/>
</dbReference>
<dbReference type="SUPFAM" id="SSF88946">
    <property type="entry name" value="Sigma2 domain of RNA polymerase sigma factors"/>
    <property type="match status" value="1"/>
</dbReference>
<dbReference type="Pfam" id="PF04542">
    <property type="entry name" value="Sigma70_r2"/>
    <property type="match status" value="1"/>
</dbReference>
<dbReference type="InterPro" id="IPR007624">
    <property type="entry name" value="RNA_pol_sigma70_r3"/>
</dbReference>
<keyword evidence="2" id="KW-0805">Transcription regulation</keyword>
<dbReference type="InterPro" id="IPR013324">
    <property type="entry name" value="RNA_pol_sigma_r3/r4-like"/>
</dbReference>
<dbReference type="AlphaFoldDB" id="Q6L565"/>
<feature type="domain" description="RNA polymerase sigma-70 region 2" evidence="8">
    <location>
        <begin position="655"/>
        <end position="713"/>
    </location>
</feature>
<dbReference type="NCBIfam" id="TIGR02937">
    <property type="entry name" value="sigma70-ECF"/>
    <property type="match status" value="1"/>
</dbReference>
<evidence type="ECO:0000256" key="6">
    <source>
        <dbReference type="SAM" id="MobiDB-lite"/>
    </source>
</evidence>
<dbReference type="PANTHER" id="PTHR30603:SF13">
    <property type="entry name" value="RNA POLYMERASE SIGMA FACTOR SIGC"/>
    <property type="match status" value="1"/>
</dbReference>
<evidence type="ECO:0000256" key="2">
    <source>
        <dbReference type="ARBA" id="ARBA00023015"/>
    </source>
</evidence>
<feature type="compositionally biased region" description="Basic and acidic residues" evidence="6">
    <location>
        <begin position="543"/>
        <end position="554"/>
    </location>
</feature>
<evidence type="ECO:0000259" key="7">
    <source>
        <dbReference type="Pfam" id="PF04539"/>
    </source>
</evidence>
<gene>
    <name evidence="10" type="primary">OJ1115_D04.6</name>
</gene>
<dbReference type="InterPro" id="IPR000943">
    <property type="entry name" value="RNA_pol_sigma70"/>
</dbReference>
<dbReference type="Pfam" id="PF04539">
    <property type="entry name" value="Sigma70_r3"/>
    <property type="match status" value="1"/>
</dbReference>
<reference evidence="11" key="1">
    <citation type="journal article" date="2005" name="Nature">
        <title>The map-based sequence of the rice genome.</title>
        <authorList>
            <consortium name="International rice genome sequencing project (IRGSP)"/>
            <person name="Matsumoto T."/>
            <person name="Wu J."/>
            <person name="Kanamori H."/>
            <person name="Katayose Y."/>
            <person name="Fujisawa M."/>
            <person name="Namiki N."/>
            <person name="Mizuno H."/>
            <person name="Yamamoto K."/>
            <person name="Antonio B.A."/>
            <person name="Baba T."/>
            <person name="Sakata K."/>
            <person name="Nagamura Y."/>
            <person name="Aoki H."/>
            <person name="Arikawa K."/>
            <person name="Arita K."/>
            <person name="Bito T."/>
            <person name="Chiden Y."/>
            <person name="Fujitsuka N."/>
            <person name="Fukunaka R."/>
            <person name="Hamada M."/>
            <person name="Harada C."/>
            <person name="Hayashi A."/>
            <person name="Hijishita S."/>
            <person name="Honda M."/>
            <person name="Hosokawa S."/>
            <person name="Ichikawa Y."/>
            <person name="Idonuma A."/>
            <person name="Iijima M."/>
            <person name="Ikeda M."/>
            <person name="Ikeno M."/>
            <person name="Ito K."/>
            <person name="Ito S."/>
            <person name="Ito T."/>
            <person name="Ito Y."/>
            <person name="Ito Y."/>
            <person name="Iwabuchi A."/>
            <person name="Kamiya K."/>
            <person name="Karasawa W."/>
            <person name="Kurita K."/>
            <person name="Katagiri S."/>
            <person name="Kikuta A."/>
            <person name="Kobayashi H."/>
            <person name="Kobayashi N."/>
            <person name="Machita K."/>
            <person name="Maehara T."/>
            <person name="Masukawa M."/>
            <person name="Mizubayashi T."/>
            <person name="Mukai Y."/>
            <person name="Nagasaki H."/>
            <person name="Nagata Y."/>
            <person name="Naito S."/>
            <person name="Nakashima M."/>
            <person name="Nakama Y."/>
            <person name="Nakamichi Y."/>
            <person name="Nakamura M."/>
            <person name="Meguro A."/>
            <person name="Negishi M."/>
            <person name="Ohta I."/>
            <person name="Ohta T."/>
            <person name="Okamoto M."/>
            <person name="Ono N."/>
            <person name="Saji S."/>
            <person name="Sakaguchi M."/>
            <person name="Sakai K."/>
            <person name="Shibata M."/>
            <person name="Shimokawa T."/>
            <person name="Song J."/>
            <person name="Takazaki Y."/>
            <person name="Terasawa K."/>
            <person name="Tsugane M."/>
            <person name="Tsuji K."/>
            <person name="Ueda S."/>
            <person name="Waki K."/>
            <person name="Yamagata H."/>
            <person name="Yamamoto M."/>
            <person name="Yamamoto S."/>
            <person name="Yamane H."/>
            <person name="Yoshiki S."/>
            <person name="Yoshihara R."/>
            <person name="Yukawa K."/>
            <person name="Zhong H."/>
            <person name="Yano M."/>
            <person name="Yuan Q."/>
            <person name="Ouyang S."/>
            <person name="Liu J."/>
            <person name="Jones K.M."/>
            <person name="Gansberger K."/>
            <person name="Moffat K."/>
            <person name="Hill J."/>
            <person name="Bera J."/>
            <person name="Fadrosh D."/>
            <person name="Jin S."/>
            <person name="Johri S."/>
            <person name="Kim M."/>
            <person name="Overton L."/>
            <person name="Reardon M."/>
            <person name="Tsitrin T."/>
            <person name="Vuong H."/>
            <person name="Weaver B."/>
            <person name="Ciecko A."/>
            <person name="Tallon L."/>
            <person name="Jackson J."/>
            <person name="Pai G."/>
            <person name="Aken S.V."/>
            <person name="Utterback T."/>
            <person name="Reidmuller S."/>
            <person name="Feldblyum T."/>
            <person name="Hsiao J."/>
            <person name="Zismann V."/>
            <person name="Iobst S."/>
            <person name="de Vazeille A.R."/>
            <person name="Buell C.R."/>
            <person name="Ying K."/>
            <person name="Li Y."/>
            <person name="Lu T."/>
            <person name="Huang Y."/>
            <person name="Zhao Q."/>
            <person name="Feng Q."/>
            <person name="Zhang L."/>
            <person name="Zhu J."/>
            <person name="Weng Q."/>
            <person name="Mu J."/>
            <person name="Lu Y."/>
            <person name="Fan D."/>
            <person name="Liu Y."/>
            <person name="Guan J."/>
            <person name="Zhang Y."/>
            <person name="Yu S."/>
            <person name="Liu X."/>
            <person name="Zhang Y."/>
            <person name="Hong G."/>
            <person name="Han B."/>
            <person name="Choisne N."/>
            <person name="Demange N."/>
            <person name="Orjeda G."/>
            <person name="Samain S."/>
            <person name="Cattolico L."/>
            <person name="Pelletier E."/>
            <person name="Couloux A."/>
            <person name="Segurens B."/>
            <person name="Wincker P."/>
            <person name="D'Hont A."/>
            <person name="Scarpelli C."/>
            <person name="Weissenbach J."/>
            <person name="Salanoubat M."/>
            <person name="Quetier F."/>
            <person name="Yu Y."/>
            <person name="Kim H.R."/>
            <person name="Rambo T."/>
            <person name="Currie J."/>
            <person name="Collura K."/>
            <person name="Luo M."/>
            <person name="Yang T."/>
            <person name="Ammiraju J.S.S."/>
            <person name="Engler F."/>
            <person name="Soderlund C."/>
            <person name="Wing R.A."/>
            <person name="Palmer L.E."/>
            <person name="de la Bastide M."/>
            <person name="Spiegel L."/>
            <person name="Nascimento L."/>
            <person name="Zutavern T."/>
            <person name="O'Shaughnessy A."/>
            <person name="Dike S."/>
            <person name="Dedhia N."/>
            <person name="Preston R."/>
            <person name="Balija V."/>
            <person name="McCombie W.R."/>
            <person name="Chow T."/>
            <person name="Chen H."/>
            <person name="Chung M."/>
            <person name="Chen C."/>
            <person name="Shaw J."/>
            <person name="Wu H."/>
            <person name="Hsiao K."/>
            <person name="Chao Y."/>
            <person name="Chu M."/>
            <person name="Cheng C."/>
            <person name="Hour A."/>
            <person name="Lee P."/>
            <person name="Lin S."/>
            <person name="Lin Y."/>
            <person name="Liou J."/>
            <person name="Liu S."/>
            <person name="Hsing Y."/>
            <person name="Raghuvanshi S."/>
            <person name="Mohanty A."/>
            <person name="Bharti A.K."/>
            <person name="Gaur A."/>
            <person name="Gupta V."/>
            <person name="Kumar D."/>
            <person name="Ravi V."/>
            <person name="Vij S."/>
            <person name="Kapur A."/>
            <person name="Khurana P."/>
            <person name="Khurana P."/>
            <person name="Khurana J.P."/>
            <person name="Tyagi A.K."/>
            <person name="Gaikwad K."/>
            <person name="Singh A."/>
            <person name="Dalal V."/>
            <person name="Srivastava S."/>
            <person name="Dixit A."/>
            <person name="Pal A.K."/>
            <person name="Ghazi I.A."/>
            <person name="Yadav M."/>
            <person name="Pandit A."/>
            <person name="Bhargava A."/>
            <person name="Sureshbabu K."/>
            <person name="Batra K."/>
            <person name="Sharma T.R."/>
            <person name="Mohapatra T."/>
            <person name="Singh N.K."/>
            <person name="Messing J."/>
            <person name="Nelson A.B."/>
            <person name="Fuks G."/>
            <person name="Kavchok S."/>
            <person name="Keizer G."/>
            <person name="Linton E."/>
            <person name="Llaca V."/>
            <person name="Song R."/>
            <person name="Tanyolac B."/>
            <person name="Young S."/>
            <person name="Ho-Il K."/>
            <person name="Hahn J.H."/>
            <person name="Sangsakoo G."/>
            <person name="Vanavichit A."/>
            <person name="de Mattos Luiz.A.T."/>
            <person name="Zimmer P.D."/>
            <person name="Malone G."/>
            <person name="Dellagostin O."/>
            <person name="de Oliveira A.C."/>
            <person name="Bevan M."/>
            <person name="Bancroft I."/>
            <person name="Minx P."/>
            <person name="Cordum H."/>
            <person name="Wilson R."/>
            <person name="Cheng Z."/>
            <person name="Jin W."/>
            <person name="Jiang J."/>
            <person name="Leong S.A."/>
            <person name="Iwama H."/>
            <person name="Gojobori T."/>
            <person name="Itoh T."/>
            <person name="Niimura Y."/>
            <person name="Fujii Y."/>
            <person name="Habara T."/>
            <person name="Sakai H."/>
            <person name="Sato Y."/>
            <person name="Wilson G."/>
            <person name="Kumar K."/>
            <person name="McCouch S."/>
            <person name="Juretic N."/>
            <person name="Hoen D."/>
            <person name="Wright S."/>
            <person name="Bruskiewich R."/>
            <person name="Bureau T."/>
            <person name="Miyao A."/>
            <person name="Hirochika H."/>
            <person name="Nishikawa T."/>
            <person name="Kadowaki K."/>
            <person name="Sugiura M."/>
            <person name="Burr B."/>
            <person name="Sasaki T."/>
        </authorList>
    </citation>
    <scope>NUCLEOTIDE SEQUENCE [LARGE SCALE GENOMIC DNA]</scope>
    <source>
        <strain evidence="11">cv. Nipponbare</strain>
    </source>
</reference>
<dbReference type="SUPFAM" id="SSF88659">
    <property type="entry name" value="Sigma3 and sigma4 domains of RNA polymerase sigma factors"/>
    <property type="match status" value="2"/>
</dbReference>
<feature type="domain" description="RNA polymerase sigma-70 region 3" evidence="7">
    <location>
        <begin position="729"/>
        <end position="803"/>
    </location>
</feature>
<feature type="domain" description="RNA polymerase sigma-70 region 4" evidence="9">
    <location>
        <begin position="816"/>
        <end position="869"/>
    </location>
</feature>
<proteinExistence type="inferred from homology"/>
<dbReference type="Pfam" id="PF03661">
    <property type="entry name" value="TMEM33_Pom33"/>
    <property type="match status" value="1"/>
</dbReference>
<dbReference type="Gene3D" id="1.20.120.1810">
    <property type="match status" value="1"/>
</dbReference>
<dbReference type="InterPro" id="IPR050239">
    <property type="entry name" value="Sigma-70_RNA_pol_init_factors"/>
</dbReference>
<feature type="region of interest" description="Disordered" evidence="6">
    <location>
        <begin position="543"/>
        <end position="570"/>
    </location>
</feature>
<dbReference type="GO" id="GO:0006352">
    <property type="term" value="P:DNA-templated transcription initiation"/>
    <property type="evidence" value="ECO:0007669"/>
    <property type="project" value="InterPro"/>
</dbReference>
<dbReference type="InterPro" id="IPR013325">
    <property type="entry name" value="RNA_pol_sigma_r2"/>
</dbReference>
<evidence type="ECO:0000256" key="1">
    <source>
        <dbReference type="ARBA" id="ARBA00007788"/>
    </source>
</evidence>
<evidence type="ECO:0000313" key="10">
    <source>
        <dbReference type="EMBL" id="AAT37999.1"/>
    </source>
</evidence>
<dbReference type="InterPro" id="IPR007627">
    <property type="entry name" value="RNA_pol_sigma70_r2"/>
</dbReference>
<feature type="compositionally biased region" description="Low complexity" evidence="6">
    <location>
        <begin position="81"/>
        <end position="109"/>
    </location>
</feature>
<keyword evidence="4" id="KW-0238">DNA-binding</keyword>
<dbReference type="PANTHER" id="PTHR30603">
    <property type="entry name" value="RNA POLYMERASE SIGMA FACTOR RPO"/>
    <property type="match status" value="1"/>
</dbReference>
<dbReference type="PRINTS" id="PR00046">
    <property type="entry name" value="SIGMA70FCT"/>
</dbReference>
<dbReference type="InterPro" id="IPR036388">
    <property type="entry name" value="WH-like_DNA-bd_sf"/>
</dbReference>
<dbReference type="Proteomes" id="UP000000763">
    <property type="component" value="Chromosome 5"/>
</dbReference>
<dbReference type="InterPro" id="IPR005344">
    <property type="entry name" value="TMEM33/Pom33"/>
</dbReference>
<dbReference type="EMBL" id="AC105260">
    <property type="protein sequence ID" value="AAT37999.1"/>
    <property type="molecule type" value="Genomic_DNA"/>
</dbReference>
<accession>Q6L565</accession>
<evidence type="ECO:0000259" key="8">
    <source>
        <dbReference type="Pfam" id="PF04542"/>
    </source>
</evidence>
<dbReference type="Pfam" id="PF04545">
    <property type="entry name" value="Sigma70_r4"/>
    <property type="match status" value="1"/>
</dbReference>
<name>Q6L565_ORYSJ</name>
<evidence type="ECO:0000256" key="3">
    <source>
        <dbReference type="ARBA" id="ARBA00023082"/>
    </source>
</evidence>
<dbReference type="CDD" id="cd06171">
    <property type="entry name" value="Sigma70_r4"/>
    <property type="match status" value="1"/>
</dbReference>
<comment type="similarity">
    <text evidence="1">Belongs to the sigma-70 factor family.</text>
</comment>
<sequence>MGGGDASGGDGPEQELKRAAAAAYNYEGDARWAEYWSNILVPPHLASRPDVVDHYKRKFYQRYIDRDLVVEPMSSTGSTQPSGPEVRSSSFSSSENVRARSSGSSSRSAAPPPPPPQTDSATNPLRFDARTIHFSINAWVLVVAGLGMLPILPKHLADRACKLSLLGTILSSAYSLYSTYGKPRAWNMPAVQGWLQAVLGTKDFIHLMFSLMLFTSQLHLKIAALPVFCWALDHVARFLRRNFARSSFYRSYLEEPCLWVETNNTTLSLLSSNAEIALGFLLIISLFSWQRSIIQTFMYWQVLKQMYHAPVTASYHQSAWAKIGRIVNPYIHRYAPFLNTPISAAQRWWFSQGPSDGQNAQHRQGNRFALLPSASRGNDLSGGNTCISYMKERSNNIEEITWVQNCILPQPDRQADAERKILDDALDRKPQIDWVEEDISSWMDKSYTSSNLEYNLLMQNIQVLESSLAGKDLVRLERDILVHIERLGALKSFNASISRATLTQTYELEFSLPGDIIKLDPEIPLEEQNDVVIVRSGKSQERKLKRMKASEKGSRVSVKTPSRKSKKSSSSQFIAEWKNYPGRRRSIVREQSALLVTIKECANLEKIRENLLKDGSEVSHASWAKAAGIDEALLRSRLQEGYCCRERLLVTTEWLVKYIAKTYAGMGTAFEDLLQAGKMGVLNGAEKFDSQKGCKFSTYVKYWIRKAMLALLAENSGVIQLPARMEGIIRKVREARRAIRYNTGRNPPDAEIAALIGVSVANVRLARKCSRRVVSLYTEIGVGQNAKFVEVTPDTSLEAPDEAMFRMQLRERLLHVLDRLPPREGHVLKLRHGLEDGKCRSLEQIGSIYHVSKEWIRKIEKSAMSKLRNDDVHNELKDFCGF</sequence>
<dbReference type="GO" id="GO:0003677">
    <property type="term" value="F:DNA binding"/>
    <property type="evidence" value="ECO:0007669"/>
    <property type="project" value="UniProtKB-KW"/>
</dbReference>
<evidence type="ECO:0000313" key="11">
    <source>
        <dbReference type="Proteomes" id="UP000000763"/>
    </source>
</evidence>
<keyword evidence="5" id="KW-0804">Transcription</keyword>
<reference evidence="11" key="2">
    <citation type="journal article" date="2008" name="Nucleic Acids Res.">
        <title>The rice annotation project database (RAP-DB): 2008 update.</title>
        <authorList>
            <consortium name="The rice annotation project (RAP)"/>
        </authorList>
    </citation>
    <scope>GENOME REANNOTATION</scope>
    <source>
        <strain evidence="11">cv. Nipponbare</strain>
    </source>
</reference>
<evidence type="ECO:0000256" key="4">
    <source>
        <dbReference type="ARBA" id="ARBA00023125"/>
    </source>
</evidence>
<dbReference type="InterPro" id="IPR014284">
    <property type="entry name" value="RNA_pol_sigma-70_dom"/>
</dbReference>